<evidence type="ECO:0000313" key="4">
    <source>
        <dbReference type="Proteomes" id="UP000321638"/>
    </source>
</evidence>
<name>A0A5C8P7S9_9HYPH</name>
<reference evidence="3 4" key="1">
    <citation type="submission" date="2019-06" db="EMBL/GenBank/DDBJ databases">
        <title>New taxonomy in bacterial strain CC-CFT640, isolated from vineyard.</title>
        <authorList>
            <person name="Lin S.-Y."/>
            <person name="Tsai C.-F."/>
            <person name="Young C.-C."/>
        </authorList>
    </citation>
    <scope>NUCLEOTIDE SEQUENCE [LARGE SCALE GENOMIC DNA]</scope>
    <source>
        <strain evidence="3 4">CC-CFT640</strain>
    </source>
</reference>
<dbReference type="InterPro" id="IPR011658">
    <property type="entry name" value="PA14_dom"/>
</dbReference>
<dbReference type="Gene3D" id="3.90.182.10">
    <property type="entry name" value="Toxin - Anthrax Protective Antigen,domain 1"/>
    <property type="match status" value="1"/>
</dbReference>
<evidence type="ECO:0000313" key="3">
    <source>
        <dbReference type="EMBL" id="TXL69823.1"/>
    </source>
</evidence>
<dbReference type="Proteomes" id="UP000321638">
    <property type="component" value="Unassembled WGS sequence"/>
</dbReference>
<evidence type="ECO:0000259" key="2">
    <source>
        <dbReference type="PROSITE" id="PS51820"/>
    </source>
</evidence>
<dbReference type="PROSITE" id="PS51820">
    <property type="entry name" value="PA14"/>
    <property type="match status" value="1"/>
</dbReference>
<evidence type="ECO:0000256" key="1">
    <source>
        <dbReference type="SAM" id="SignalP"/>
    </source>
</evidence>
<feature type="chain" id="PRO_5023041431" description="PA14 domain-containing protein" evidence="1">
    <location>
        <begin position="23"/>
        <end position="191"/>
    </location>
</feature>
<dbReference type="OrthoDB" id="7722285at2"/>
<dbReference type="SUPFAM" id="SSF56988">
    <property type="entry name" value="Anthrax protective antigen"/>
    <property type="match status" value="1"/>
</dbReference>
<dbReference type="InterPro" id="IPR037524">
    <property type="entry name" value="PA14/GLEYA"/>
</dbReference>
<keyword evidence="1" id="KW-0732">Signal</keyword>
<dbReference type="Pfam" id="PF07691">
    <property type="entry name" value="PA14"/>
    <property type="match status" value="1"/>
</dbReference>
<accession>A0A5C8P7S9</accession>
<protein>
    <recommendedName>
        <fullName evidence="2">PA14 domain-containing protein</fullName>
    </recommendedName>
</protein>
<sequence>MRRRDALVTVLALLLAPLPAAAQTPIAGLQPASPQPAADQLAPGLAVNYHFDIIDRLSQFNEKGKTVGAPLTHLGWDMGPGKVLTSDKTDGVQAHIFGFLRFPAAGTYVFQVNSNDGVRLEIGGKRIWEDGDVHPDRLSPPIPVQVTAPGLYPIKILYFEKRNTATLEVFWTAPGGQRAVIAGDAIVHLKR</sequence>
<organism evidence="3 4">
    <name type="scientific">Vineibacter terrae</name>
    <dbReference type="NCBI Taxonomy" id="2586908"/>
    <lineage>
        <taxon>Bacteria</taxon>
        <taxon>Pseudomonadati</taxon>
        <taxon>Pseudomonadota</taxon>
        <taxon>Alphaproteobacteria</taxon>
        <taxon>Hyphomicrobiales</taxon>
        <taxon>Vineibacter</taxon>
    </lineage>
</organism>
<proteinExistence type="predicted"/>
<dbReference type="SMART" id="SM00758">
    <property type="entry name" value="PA14"/>
    <property type="match status" value="1"/>
</dbReference>
<feature type="domain" description="PA14" evidence="2">
    <location>
        <begin position="40"/>
        <end position="185"/>
    </location>
</feature>
<dbReference type="AlphaFoldDB" id="A0A5C8P7S9"/>
<gene>
    <name evidence="3" type="ORF">FHP25_37340</name>
</gene>
<keyword evidence="4" id="KW-1185">Reference proteome</keyword>
<comment type="caution">
    <text evidence="3">The sequence shown here is derived from an EMBL/GenBank/DDBJ whole genome shotgun (WGS) entry which is preliminary data.</text>
</comment>
<dbReference type="EMBL" id="VDUZ01000071">
    <property type="protein sequence ID" value="TXL69823.1"/>
    <property type="molecule type" value="Genomic_DNA"/>
</dbReference>
<feature type="signal peptide" evidence="1">
    <location>
        <begin position="1"/>
        <end position="22"/>
    </location>
</feature>